<organism evidence="1 2">
    <name type="scientific">Methylomagnum ishizawai</name>
    <dbReference type="NCBI Taxonomy" id="1760988"/>
    <lineage>
        <taxon>Bacteria</taxon>
        <taxon>Pseudomonadati</taxon>
        <taxon>Pseudomonadota</taxon>
        <taxon>Gammaproteobacteria</taxon>
        <taxon>Methylococcales</taxon>
        <taxon>Methylococcaceae</taxon>
        <taxon>Methylomagnum</taxon>
    </lineage>
</organism>
<dbReference type="Proteomes" id="UP000192923">
    <property type="component" value="Unassembled WGS sequence"/>
</dbReference>
<reference evidence="1 2" key="1">
    <citation type="submission" date="2016-12" db="EMBL/GenBank/DDBJ databases">
        <authorList>
            <person name="Song W.-J."/>
            <person name="Kurnit D.M."/>
        </authorList>
    </citation>
    <scope>NUCLEOTIDE SEQUENCE [LARGE SCALE GENOMIC DNA]</scope>
    <source>
        <strain evidence="1 2">175</strain>
    </source>
</reference>
<dbReference type="EMBL" id="FXAM01000001">
    <property type="protein sequence ID" value="SMF96783.1"/>
    <property type="molecule type" value="Genomic_DNA"/>
</dbReference>
<gene>
    <name evidence="1" type="ORF">SAMN02949497_4191</name>
</gene>
<dbReference type="RefSeq" id="WP_085215643.1">
    <property type="nucleotide sequence ID" value="NZ_FXAM01000001.1"/>
</dbReference>
<dbReference type="AlphaFoldDB" id="A0A1Y6D7M7"/>
<evidence type="ECO:0000313" key="1">
    <source>
        <dbReference type="EMBL" id="SMF96783.1"/>
    </source>
</evidence>
<dbReference type="PANTHER" id="PTHR43883:SF1">
    <property type="entry name" value="GLUCONOKINASE"/>
    <property type="match status" value="1"/>
</dbReference>
<name>A0A1Y6D7M7_9GAMM</name>
<dbReference type="InterPro" id="IPR011009">
    <property type="entry name" value="Kinase-like_dom_sf"/>
</dbReference>
<dbReference type="Gene3D" id="3.40.50.300">
    <property type="entry name" value="P-loop containing nucleotide triphosphate hydrolases"/>
    <property type="match status" value="1"/>
</dbReference>
<protein>
    <submittedName>
        <fullName evidence="1">Uncharacterized protein</fullName>
    </submittedName>
</protein>
<dbReference type="STRING" id="1760988.SAMN02949497_4191"/>
<dbReference type="InterPro" id="IPR027417">
    <property type="entry name" value="P-loop_NTPase"/>
</dbReference>
<dbReference type="PANTHER" id="PTHR43883">
    <property type="entry name" value="SLR0207 PROTEIN"/>
    <property type="match status" value="1"/>
</dbReference>
<dbReference type="SUPFAM" id="SSF52540">
    <property type="entry name" value="P-loop containing nucleoside triphosphate hydrolases"/>
    <property type="match status" value="1"/>
</dbReference>
<accession>A0A1Y6D7M7</accession>
<keyword evidence="2" id="KW-1185">Reference proteome</keyword>
<evidence type="ECO:0000313" key="2">
    <source>
        <dbReference type="Proteomes" id="UP000192923"/>
    </source>
</evidence>
<dbReference type="Pfam" id="PF13671">
    <property type="entry name" value="AAA_33"/>
    <property type="match status" value="1"/>
</dbReference>
<proteinExistence type="predicted"/>
<dbReference type="SUPFAM" id="SSF56112">
    <property type="entry name" value="Protein kinase-like (PK-like)"/>
    <property type="match status" value="1"/>
</dbReference>
<dbReference type="InterPro" id="IPR052732">
    <property type="entry name" value="Cell-binding_unc_protein"/>
</dbReference>
<sequence length="521" mass="57526">MPEPSRPPWIEGLLQPAAYGHPADAVQLAETHISWILLAGEFAYKIKKPVDFGFLDFSTLERRQAACQAELRLNRRHAPDLYLAVVPIVGDARQPHMGGPGVPIEYAVQMRRFDADALFETLAQSGKLRPEHIDALAAHLAAFHGSVGRATADDGHGLPAQHRLAAEFNFTQLRPLLDHPTASADLDALHTWTSTTYARLEPRLAQRKRDGFIRECHGDLHLGNIALIDGRPILFDAIEFNEELRWIDILDELAFVVMDLEARGCPALAYRLLNQYLEITGDYAGMALFDYYRLYRALVRAKIAALSWQPTGDPAQRAALHARCRRYLDYGLRLIRPQPPRLYITHGLSGSGKSQLAARLAETLPAIRLRSDVERKRLAGLSATARSDGALGAELYGPAMTARTYGRLAQLGGTLLEAGHSVVMDATFLQREHREAQRQLAERHGTRFLILDCQAPPETLRGRVRARHQAGTDASEADLAVLDRQAAQREPLGGDERENALAVDMGGKVSVETWASAIAAG</sequence>
<dbReference type="OrthoDB" id="9810277at2"/>